<feature type="domain" description="RRM" evidence="12">
    <location>
        <begin position="188"/>
        <end position="247"/>
    </location>
</feature>
<dbReference type="InterPro" id="IPR000504">
    <property type="entry name" value="RRM_dom"/>
</dbReference>
<evidence type="ECO:0000256" key="9">
    <source>
        <dbReference type="PROSITE-ProRule" id="PRU00176"/>
    </source>
</evidence>
<organism evidence="13">
    <name type="scientific">Phlebotomus kandelakii</name>
    <dbReference type="NCBI Taxonomy" id="1109342"/>
    <lineage>
        <taxon>Eukaryota</taxon>
        <taxon>Metazoa</taxon>
        <taxon>Ecdysozoa</taxon>
        <taxon>Arthropoda</taxon>
        <taxon>Hexapoda</taxon>
        <taxon>Insecta</taxon>
        <taxon>Pterygota</taxon>
        <taxon>Neoptera</taxon>
        <taxon>Endopterygota</taxon>
        <taxon>Diptera</taxon>
        <taxon>Nematocera</taxon>
        <taxon>Psychodoidea</taxon>
        <taxon>Psychodidae</taxon>
        <taxon>Phlebotomus</taxon>
        <taxon>Larroussius</taxon>
    </lineage>
</organism>
<protein>
    <recommendedName>
        <fullName evidence="8">DnaJ homolog subfamily C member 17</fullName>
    </recommendedName>
</protein>
<dbReference type="InterPro" id="IPR001623">
    <property type="entry name" value="DnaJ_domain"/>
</dbReference>
<keyword evidence="3" id="KW-0963">Cytoplasm</keyword>
<evidence type="ECO:0000256" key="10">
    <source>
        <dbReference type="SAM" id="MobiDB-lite"/>
    </source>
</evidence>
<dbReference type="Gene3D" id="1.10.287.110">
    <property type="entry name" value="DnaJ domain"/>
    <property type="match status" value="1"/>
</dbReference>
<dbReference type="SMART" id="SM00271">
    <property type="entry name" value="DnaJ"/>
    <property type="match status" value="1"/>
</dbReference>
<dbReference type="FunFam" id="1.10.287.110:FF:000059">
    <property type="entry name" value="dnaJ homolog subfamily C member 17"/>
    <property type="match status" value="1"/>
</dbReference>
<dbReference type="GO" id="GO:0003723">
    <property type="term" value="F:RNA binding"/>
    <property type="evidence" value="ECO:0007669"/>
    <property type="project" value="UniProtKB-UniRule"/>
</dbReference>
<dbReference type="InterPro" id="IPR052094">
    <property type="entry name" value="Pre-mRNA-splicing_ERAD"/>
</dbReference>
<feature type="domain" description="J" evidence="11">
    <location>
        <begin position="11"/>
        <end position="76"/>
    </location>
</feature>
<dbReference type="Pfam" id="PF00226">
    <property type="entry name" value="DnaJ"/>
    <property type="match status" value="1"/>
</dbReference>
<keyword evidence="4 9" id="KW-0694">RNA-binding</keyword>
<name>A0A6B2EBU6_9DIPT</name>
<dbReference type="PANTHER" id="PTHR44313">
    <property type="entry name" value="DNAJ HOMOLOG SUBFAMILY C MEMBER 17"/>
    <property type="match status" value="1"/>
</dbReference>
<dbReference type="InterPro" id="IPR036869">
    <property type="entry name" value="J_dom_sf"/>
</dbReference>
<comment type="function">
    <text evidence="7">May negatively affect PAX8-induced thyroglobulin/TG transcription.</text>
</comment>
<dbReference type="PRINTS" id="PR00625">
    <property type="entry name" value="JDOMAIN"/>
</dbReference>
<evidence type="ECO:0000256" key="6">
    <source>
        <dbReference type="ARBA" id="ARBA00023242"/>
    </source>
</evidence>
<dbReference type="Gene3D" id="3.30.70.330">
    <property type="match status" value="1"/>
</dbReference>
<dbReference type="PROSITE" id="PS50102">
    <property type="entry name" value="RRM"/>
    <property type="match status" value="1"/>
</dbReference>
<dbReference type="GO" id="GO:0000390">
    <property type="term" value="P:spliceosomal complex disassembly"/>
    <property type="evidence" value="ECO:0007669"/>
    <property type="project" value="TreeGrafter"/>
</dbReference>
<dbReference type="SUPFAM" id="SSF46565">
    <property type="entry name" value="Chaperone J-domain"/>
    <property type="match status" value="1"/>
</dbReference>
<evidence type="ECO:0000256" key="5">
    <source>
        <dbReference type="ARBA" id="ARBA00023186"/>
    </source>
</evidence>
<dbReference type="CDD" id="cd06257">
    <property type="entry name" value="DnaJ"/>
    <property type="match status" value="1"/>
</dbReference>
<accession>A0A6B2EBU6</accession>
<dbReference type="PANTHER" id="PTHR44313:SF1">
    <property type="entry name" value="DNAJ HOMOLOG SUBFAMILY C MEMBER 17"/>
    <property type="match status" value="1"/>
</dbReference>
<sequence>MVDIKNFTDMDLYGLLGVEVTASAIEIRKAYRKKALDCHPDKNPDNPKAAELFHELAKALEILSDASARAAYDRVLNARKAAELRNRQLDSKRKKLKADLEEREKAASVEANKNKSYSTEARSPEEELKQEIERLRKEGSRLLQEEQELLRQQIHQTLQTSAKWDSSQHRIKIKWRAEKGDSTNGGYNEEALRKYLQKFGDIEAIVVSGKKPGSAIIEFKTREASEMAIAYEKGNPENPLRLEWIGGPPKDLKTTSHASSNVTQTDFEDLVLRQMRQAEERKKLIEQMMKEDQEARDS</sequence>
<keyword evidence="5" id="KW-0143">Chaperone</keyword>
<reference evidence="13" key="1">
    <citation type="submission" date="2019-10" db="EMBL/GenBank/DDBJ databases">
        <title>Short sand fly seasons in Tbilisi, Georgia, hinder development of host immunity to saliva of the visceral leishmaniasis vector Phlebotomus kandelakii.</title>
        <authorList>
            <person name="Oliveira F."/>
            <person name="Giorgobiani E."/>
            <person name="Guimaraes-Costa A.B."/>
            <person name="Abdeladhim M."/>
            <person name="Oristian J."/>
            <person name="Tskhvaradze L."/>
            <person name="Tsertsvadze N."/>
            <person name="Zakalashvili M."/>
            <person name="Valenzuela J.G."/>
            <person name="Kamhawi S."/>
        </authorList>
    </citation>
    <scope>NUCLEOTIDE SEQUENCE</scope>
    <source>
        <strain evidence="13">Wild-capture in Tbilisi</strain>
        <tissue evidence="13">Salivary glands</tissue>
    </source>
</reference>
<proteinExistence type="predicted"/>
<keyword evidence="6" id="KW-0539">Nucleus</keyword>
<dbReference type="AlphaFoldDB" id="A0A6B2EBU6"/>
<evidence type="ECO:0000256" key="3">
    <source>
        <dbReference type="ARBA" id="ARBA00022490"/>
    </source>
</evidence>
<dbReference type="CDD" id="cd12429">
    <property type="entry name" value="RRM_DNAJC17"/>
    <property type="match status" value="1"/>
</dbReference>
<comment type="subcellular location">
    <subcellularLocation>
        <location evidence="2">Cytoplasm</location>
    </subcellularLocation>
    <subcellularLocation>
        <location evidence="1">Nucleus</location>
    </subcellularLocation>
</comment>
<dbReference type="PROSITE" id="PS50076">
    <property type="entry name" value="DNAJ_2"/>
    <property type="match status" value="1"/>
</dbReference>
<dbReference type="GO" id="GO:0005681">
    <property type="term" value="C:spliceosomal complex"/>
    <property type="evidence" value="ECO:0007669"/>
    <property type="project" value="TreeGrafter"/>
</dbReference>
<dbReference type="GO" id="GO:0005737">
    <property type="term" value="C:cytoplasm"/>
    <property type="evidence" value="ECO:0007669"/>
    <property type="project" value="UniProtKB-SubCell"/>
</dbReference>
<feature type="compositionally biased region" description="Basic and acidic residues" evidence="10">
    <location>
        <begin position="90"/>
        <end position="107"/>
    </location>
</feature>
<evidence type="ECO:0000256" key="8">
    <source>
        <dbReference type="ARBA" id="ARBA00074360"/>
    </source>
</evidence>
<evidence type="ECO:0000256" key="7">
    <source>
        <dbReference type="ARBA" id="ARBA00053783"/>
    </source>
</evidence>
<evidence type="ECO:0000256" key="4">
    <source>
        <dbReference type="ARBA" id="ARBA00022884"/>
    </source>
</evidence>
<evidence type="ECO:0000259" key="12">
    <source>
        <dbReference type="PROSITE" id="PS50102"/>
    </source>
</evidence>
<evidence type="ECO:0000313" key="13">
    <source>
        <dbReference type="EMBL" id="NBJ60651.1"/>
    </source>
</evidence>
<dbReference type="EMBL" id="GIFK01002948">
    <property type="protein sequence ID" value="NBJ60651.1"/>
    <property type="molecule type" value="Transcribed_RNA"/>
</dbReference>
<evidence type="ECO:0000256" key="1">
    <source>
        <dbReference type="ARBA" id="ARBA00004123"/>
    </source>
</evidence>
<dbReference type="Pfam" id="PF00076">
    <property type="entry name" value="RRM_1"/>
    <property type="match status" value="1"/>
</dbReference>
<evidence type="ECO:0000256" key="2">
    <source>
        <dbReference type="ARBA" id="ARBA00004496"/>
    </source>
</evidence>
<feature type="region of interest" description="Disordered" evidence="10">
    <location>
        <begin position="90"/>
        <end position="128"/>
    </location>
</feature>
<dbReference type="InterPro" id="IPR034254">
    <property type="entry name" value="DNAJC17_RRM"/>
</dbReference>
<dbReference type="InterPro" id="IPR012677">
    <property type="entry name" value="Nucleotide-bd_a/b_plait_sf"/>
</dbReference>
<evidence type="ECO:0000259" key="11">
    <source>
        <dbReference type="PROSITE" id="PS50076"/>
    </source>
</evidence>
<dbReference type="SUPFAM" id="SSF54928">
    <property type="entry name" value="RNA-binding domain, RBD"/>
    <property type="match status" value="1"/>
</dbReference>
<dbReference type="InterPro" id="IPR035979">
    <property type="entry name" value="RBD_domain_sf"/>
</dbReference>